<accession>A0ABS7WZJ9</accession>
<dbReference type="PANTHER" id="PTHR40547">
    <property type="entry name" value="SLL0298 PROTEIN"/>
    <property type="match status" value="1"/>
</dbReference>
<comment type="caution">
    <text evidence="3">The sequence shown here is derived from an EMBL/GenBank/DDBJ whole genome shotgun (WGS) entry which is preliminary data.</text>
</comment>
<organism evidence="3 4">
    <name type="scientific">Modicisalibacter tunisiensis</name>
    <dbReference type="NCBI Taxonomy" id="390637"/>
    <lineage>
        <taxon>Bacteria</taxon>
        <taxon>Pseudomonadati</taxon>
        <taxon>Pseudomonadota</taxon>
        <taxon>Gammaproteobacteria</taxon>
        <taxon>Oceanospirillales</taxon>
        <taxon>Halomonadaceae</taxon>
        <taxon>Modicisalibacter</taxon>
    </lineage>
</organism>
<evidence type="ECO:0000259" key="2">
    <source>
        <dbReference type="Pfam" id="PF09835"/>
    </source>
</evidence>
<dbReference type="EMBL" id="JAGXFD010000001">
    <property type="protein sequence ID" value="MBZ9568053.1"/>
    <property type="molecule type" value="Genomic_DNA"/>
</dbReference>
<keyword evidence="1" id="KW-0812">Transmembrane</keyword>
<reference evidence="3 4" key="1">
    <citation type="submission" date="2021-05" db="EMBL/GenBank/DDBJ databases">
        <title>Petroleum and Energy Research Collection (APPE): ex situ preservation of microbial diversity associated with the oil industry and exploitation of its biotechnological potential.</title>
        <authorList>
            <person name="Paixao C.T.M."/>
            <person name="Gomes M.B."/>
            <person name="Oliveira V.M."/>
        </authorList>
    </citation>
    <scope>NUCLEOTIDE SEQUENCE [LARGE SCALE GENOMIC DNA]</scope>
    <source>
        <strain evidence="3 4">LIT2</strain>
    </source>
</reference>
<keyword evidence="1" id="KW-0472">Membrane</keyword>
<feature type="domain" description="DUF2062" evidence="2">
    <location>
        <begin position="22"/>
        <end position="164"/>
    </location>
</feature>
<feature type="transmembrane region" description="Helical" evidence="1">
    <location>
        <begin position="132"/>
        <end position="155"/>
    </location>
</feature>
<keyword evidence="1" id="KW-1133">Transmembrane helix</keyword>
<name>A0ABS7WZJ9_9GAMM</name>
<dbReference type="RefSeq" id="WP_163649933.1">
    <property type="nucleotide sequence ID" value="NZ_JAGXFD010000001.1"/>
</dbReference>
<gene>
    <name evidence="3" type="ORF">KGQ91_10250</name>
</gene>
<proteinExistence type="predicted"/>
<evidence type="ECO:0000313" key="4">
    <source>
        <dbReference type="Proteomes" id="UP001319883"/>
    </source>
</evidence>
<protein>
    <submittedName>
        <fullName evidence="3">DUF2062 domain-containing protein</fullName>
    </submittedName>
</protein>
<keyword evidence="4" id="KW-1185">Reference proteome</keyword>
<sequence>MPRRLLQRYMPHPETLQRNRSLRFMSHLIGNATLWMLTRRSVGNAFMVGLFCALLPMPFQMVVAAAGAWLLRCNLPLSVGLVWLTNPLTMPLIFYGNYRLGAWLLNTPARPAPDQFSTHWIAAKMAEILPPLLLGSLVAAVVTGVVANVAIRLIWRWHVARSWRRRQRRRRRARTAHAGRPPSA</sequence>
<evidence type="ECO:0000313" key="3">
    <source>
        <dbReference type="EMBL" id="MBZ9568053.1"/>
    </source>
</evidence>
<evidence type="ECO:0000256" key="1">
    <source>
        <dbReference type="SAM" id="Phobius"/>
    </source>
</evidence>
<dbReference type="PANTHER" id="PTHR40547:SF1">
    <property type="entry name" value="SLL0298 PROTEIN"/>
    <property type="match status" value="1"/>
</dbReference>
<dbReference type="Proteomes" id="UP001319883">
    <property type="component" value="Unassembled WGS sequence"/>
</dbReference>
<dbReference type="InterPro" id="IPR018639">
    <property type="entry name" value="DUF2062"/>
</dbReference>
<dbReference type="Pfam" id="PF09835">
    <property type="entry name" value="DUF2062"/>
    <property type="match status" value="1"/>
</dbReference>
<feature type="transmembrane region" description="Helical" evidence="1">
    <location>
        <begin position="44"/>
        <end position="70"/>
    </location>
</feature>